<dbReference type="RefSeq" id="WP_212705740.1">
    <property type="nucleotide sequence ID" value="NZ_CP073581.1"/>
</dbReference>
<accession>A0A975JG29</accession>
<dbReference type="InterPro" id="IPR027417">
    <property type="entry name" value="P-loop_NTPase"/>
</dbReference>
<evidence type="ECO:0000313" key="1">
    <source>
        <dbReference type="EMBL" id="QUJ77546.1"/>
    </source>
</evidence>
<dbReference type="KEGG" id="sual:KDD17_06105"/>
<gene>
    <name evidence="1" type="ORF">KDD17_06105</name>
</gene>
<proteinExistence type="predicted"/>
<keyword evidence="2" id="KW-1185">Reference proteome</keyword>
<dbReference type="SUPFAM" id="SSF52540">
    <property type="entry name" value="P-loop containing nucleoside triphosphate hydrolases"/>
    <property type="match status" value="1"/>
</dbReference>
<dbReference type="Proteomes" id="UP000683291">
    <property type="component" value="Chromosome 1"/>
</dbReference>
<sequence>MRRCGDERSFPLYVHLGAHRTGTSSFQMMLAANAGTLRGAGYDLGYPGRDDIPGGTLRLRLPSPRNVAETDSRFIPACRDAFAQLRTGAPAGLILSEENIPGRMLHFRKGQFYPAAPYRLRTLLQAGGPVTRAVLVVRAYTDLYISAWRKRAEDNASPPFQEAAGKLLRMDGGWPRLAQEVIDTLAPQAFVVLEYGARGRSVDLLHRLVPETAQLPLEEPARVMNLSATDAALEALQRLYAEGRELPRAEWQRIVTAHRADTTPRGLSKFTARQHRILSAHYREDLDRLGAMPGLTLIRAPQP</sequence>
<dbReference type="Gene3D" id="3.40.50.300">
    <property type="entry name" value="P-loop containing nucleotide triphosphate hydrolases"/>
    <property type="match status" value="1"/>
</dbReference>
<evidence type="ECO:0008006" key="3">
    <source>
        <dbReference type="Google" id="ProtNLM"/>
    </source>
</evidence>
<evidence type="ECO:0000313" key="2">
    <source>
        <dbReference type="Proteomes" id="UP000683291"/>
    </source>
</evidence>
<protein>
    <recommendedName>
        <fullName evidence="3">Sulfotransferase family protein</fullName>
    </recommendedName>
</protein>
<dbReference type="EMBL" id="CP073581">
    <property type="protein sequence ID" value="QUJ77546.1"/>
    <property type="molecule type" value="Genomic_DNA"/>
</dbReference>
<name>A0A975JG29_9RHOB</name>
<organism evidence="1 2">
    <name type="scientific">Sulfitobacter albidus</name>
    <dbReference type="NCBI Taxonomy" id="2829501"/>
    <lineage>
        <taxon>Bacteria</taxon>
        <taxon>Pseudomonadati</taxon>
        <taxon>Pseudomonadota</taxon>
        <taxon>Alphaproteobacteria</taxon>
        <taxon>Rhodobacterales</taxon>
        <taxon>Roseobacteraceae</taxon>
        <taxon>Sulfitobacter</taxon>
    </lineage>
</organism>
<reference evidence="1" key="1">
    <citation type="submission" date="2021-04" db="EMBL/GenBank/DDBJ databases">
        <title>Complete genome sequence for Sulfitobacter sp. strain JK7-1.</title>
        <authorList>
            <person name="Park S.-J."/>
        </authorList>
    </citation>
    <scope>NUCLEOTIDE SEQUENCE</scope>
    <source>
        <strain evidence="1">JK7-1</strain>
    </source>
</reference>
<dbReference type="AlphaFoldDB" id="A0A975JG29"/>